<gene>
    <name evidence="1" type="ORF">NP493_446g02015</name>
</gene>
<protein>
    <submittedName>
        <fullName evidence="1">Uncharacterized protein</fullName>
    </submittedName>
</protein>
<dbReference type="AlphaFoldDB" id="A0AAD9KZQ4"/>
<dbReference type="Proteomes" id="UP001209878">
    <property type="component" value="Unassembled WGS sequence"/>
</dbReference>
<keyword evidence="2" id="KW-1185">Reference proteome</keyword>
<accession>A0AAD9KZQ4</accession>
<reference evidence="1" key="1">
    <citation type="journal article" date="2023" name="Mol. Biol. Evol.">
        <title>Third-Generation Sequencing Reveals the Adaptive Role of the Epigenome in Three Deep-Sea Polychaetes.</title>
        <authorList>
            <person name="Perez M."/>
            <person name="Aroh O."/>
            <person name="Sun Y."/>
            <person name="Lan Y."/>
            <person name="Juniper S.K."/>
            <person name="Young C.R."/>
            <person name="Angers B."/>
            <person name="Qian P.Y."/>
        </authorList>
    </citation>
    <scope>NUCLEOTIDE SEQUENCE</scope>
    <source>
        <strain evidence="1">R07B-5</strain>
    </source>
</reference>
<proteinExistence type="predicted"/>
<comment type="caution">
    <text evidence="1">The sequence shown here is derived from an EMBL/GenBank/DDBJ whole genome shotgun (WGS) entry which is preliminary data.</text>
</comment>
<name>A0AAD9KZQ4_RIDPI</name>
<evidence type="ECO:0000313" key="1">
    <source>
        <dbReference type="EMBL" id="KAK2180366.1"/>
    </source>
</evidence>
<dbReference type="EMBL" id="JAODUO010000446">
    <property type="protein sequence ID" value="KAK2180366.1"/>
    <property type="molecule type" value="Genomic_DNA"/>
</dbReference>
<evidence type="ECO:0000313" key="2">
    <source>
        <dbReference type="Proteomes" id="UP001209878"/>
    </source>
</evidence>
<sequence length="72" mass="8221">MFVRYSDDTAMLALLSDFASYQSYLSSVVRFSSWCSTNFLHFQNERNTISPTVINGETVEQVDSFKYLCGVC</sequence>
<organism evidence="1 2">
    <name type="scientific">Ridgeia piscesae</name>
    <name type="common">Tubeworm</name>
    <dbReference type="NCBI Taxonomy" id="27915"/>
    <lineage>
        <taxon>Eukaryota</taxon>
        <taxon>Metazoa</taxon>
        <taxon>Spiralia</taxon>
        <taxon>Lophotrochozoa</taxon>
        <taxon>Annelida</taxon>
        <taxon>Polychaeta</taxon>
        <taxon>Sedentaria</taxon>
        <taxon>Canalipalpata</taxon>
        <taxon>Sabellida</taxon>
        <taxon>Siboglinidae</taxon>
        <taxon>Ridgeia</taxon>
    </lineage>
</organism>